<evidence type="ECO:0000313" key="3">
    <source>
        <dbReference type="Proteomes" id="UP000178583"/>
    </source>
</evidence>
<sequence>MWEVPLLFGVVSFAVSLWVTLIVYFCSKNIMDVIVGFFSTITLFVLILSVSLASRSVYSPWCCLAGFSVGVIVAAVMKIRSLYRQGRQGSKKAMGHDGE</sequence>
<name>A0A1F5EDR5_9BACT</name>
<keyword evidence="1" id="KW-0472">Membrane</keyword>
<keyword evidence="1" id="KW-0812">Transmembrane</keyword>
<organism evidence="2 3">
    <name type="scientific">Candidatus Berkelbacteria bacterium RIFOXYA2_FULL_43_10</name>
    <dbReference type="NCBI Taxonomy" id="1797472"/>
    <lineage>
        <taxon>Bacteria</taxon>
        <taxon>Candidatus Berkelbacteria</taxon>
    </lineage>
</organism>
<proteinExistence type="predicted"/>
<feature type="transmembrane region" description="Helical" evidence="1">
    <location>
        <begin position="58"/>
        <end position="77"/>
    </location>
</feature>
<dbReference type="AlphaFoldDB" id="A0A1F5EDR5"/>
<comment type="caution">
    <text evidence="2">The sequence shown here is derived from an EMBL/GenBank/DDBJ whole genome shotgun (WGS) entry which is preliminary data.</text>
</comment>
<reference evidence="2 3" key="1">
    <citation type="journal article" date="2016" name="Nat. Commun.">
        <title>Thousands of microbial genomes shed light on interconnected biogeochemical processes in an aquifer system.</title>
        <authorList>
            <person name="Anantharaman K."/>
            <person name="Brown C.T."/>
            <person name="Hug L.A."/>
            <person name="Sharon I."/>
            <person name="Castelle C.J."/>
            <person name="Probst A.J."/>
            <person name="Thomas B.C."/>
            <person name="Singh A."/>
            <person name="Wilkins M.J."/>
            <person name="Karaoz U."/>
            <person name="Brodie E.L."/>
            <person name="Williams K.H."/>
            <person name="Hubbard S.S."/>
            <person name="Banfield J.F."/>
        </authorList>
    </citation>
    <scope>NUCLEOTIDE SEQUENCE [LARGE SCALE GENOMIC DNA]</scope>
</reference>
<gene>
    <name evidence="2" type="ORF">A2215_00215</name>
</gene>
<feature type="transmembrane region" description="Helical" evidence="1">
    <location>
        <begin position="6"/>
        <end position="26"/>
    </location>
</feature>
<evidence type="ECO:0000313" key="2">
    <source>
        <dbReference type="EMBL" id="OGD65354.1"/>
    </source>
</evidence>
<protein>
    <submittedName>
        <fullName evidence="2">Uncharacterized protein</fullName>
    </submittedName>
</protein>
<dbReference type="Proteomes" id="UP000178583">
    <property type="component" value="Unassembled WGS sequence"/>
</dbReference>
<evidence type="ECO:0000256" key="1">
    <source>
        <dbReference type="SAM" id="Phobius"/>
    </source>
</evidence>
<keyword evidence="1" id="KW-1133">Transmembrane helix</keyword>
<feature type="transmembrane region" description="Helical" evidence="1">
    <location>
        <begin position="33"/>
        <end position="52"/>
    </location>
</feature>
<accession>A0A1F5EDR5</accession>
<dbReference type="EMBL" id="MEZY01000013">
    <property type="protein sequence ID" value="OGD65354.1"/>
    <property type="molecule type" value="Genomic_DNA"/>
</dbReference>